<feature type="compositionally biased region" description="Basic and acidic residues" evidence="1">
    <location>
        <begin position="8"/>
        <end position="24"/>
    </location>
</feature>
<feature type="compositionally biased region" description="Polar residues" evidence="1">
    <location>
        <begin position="198"/>
        <end position="210"/>
    </location>
</feature>
<comment type="caution">
    <text evidence="2">The sequence shown here is derived from an EMBL/GenBank/DDBJ whole genome shotgun (WGS) entry which is preliminary data.</text>
</comment>
<feature type="region of interest" description="Disordered" evidence="1">
    <location>
        <begin position="1"/>
        <end position="24"/>
    </location>
</feature>
<feature type="compositionally biased region" description="Basic and acidic residues" evidence="1">
    <location>
        <begin position="229"/>
        <end position="244"/>
    </location>
</feature>
<evidence type="ECO:0000256" key="1">
    <source>
        <dbReference type="SAM" id="MobiDB-lite"/>
    </source>
</evidence>
<feature type="compositionally biased region" description="Polar residues" evidence="1">
    <location>
        <begin position="219"/>
        <end position="228"/>
    </location>
</feature>
<evidence type="ECO:0000313" key="2">
    <source>
        <dbReference type="EMBL" id="KAJ3250561.1"/>
    </source>
</evidence>
<dbReference type="Proteomes" id="UP001210925">
    <property type="component" value="Unassembled WGS sequence"/>
</dbReference>
<feature type="region of interest" description="Disordered" evidence="1">
    <location>
        <begin position="65"/>
        <end position="244"/>
    </location>
</feature>
<dbReference type="AlphaFoldDB" id="A0AAD5UCE6"/>
<keyword evidence="3" id="KW-1185">Reference proteome</keyword>
<protein>
    <submittedName>
        <fullName evidence="2">Uncharacterized protein</fullName>
    </submittedName>
</protein>
<proteinExistence type="predicted"/>
<name>A0AAD5UCE6_9FUNG</name>
<feature type="compositionally biased region" description="Basic and acidic residues" evidence="1">
    <location>
        <begin position="177"/>
        <end position="195"/>
    </location>
</feature>
<reference evidence="2" key="1">
    <citation type="submission" date="2020-05" db="EMBL/GenBank/DDBJ databases">
        <title>Phylogenomic resolution of chytrid fungi.</title>
        <authorList>
            <person name="Stajich J.E."/>
            <person name="Amses K."/>
            <person name="Simmons R."/>
            <person name="Seto K."/>
            <person name="Myers J."/>
            <person name="Bonds A."/>
            <person name="Quandt C.A."/>
            <person name="Barry K."/>
            <person name="Liu P."/>
            <person name="Grigoriev I."/>
            <person name="Longcore J.E."/>
            <person name="James T.Y."/>
        </authorList>
    </citation>
    <scope>NUCLEOTIDE SEQUENCE</scope>
    <source>
        <strain evidence="2">PLAUS21</strain>
    </source>
</reference>
<sequence length="244" mass="29166">MDYFKSLYETKEQPQRKKNAQKETVSDTYNMTALYDTIVAASTTVANTSATYYEHAVKQATNYFQGSAEEKEQPESKYGRRPSRDTNQRPNRDMDRYNERNERPQRQLNRYNERNERPSGDFNRNEDRRDRSERRPTERRPSDPFERSQRSFTRADSDRSIGSQRGRVVSDRQTTGRYDERDRFTERSRTSDRANRIQPRSQSVHSSRQPTLPRDKVQSLPSTNWARTRTSDERRERPSRQRSY</sequence>
<accession>A0AAD5UCE6</accession>
<dbReference type="EMBL" id="JADGKB010000244">
    <property type="protein sequence ID" value="KAJ3250561.1"/>
    <property type="molecule type" value="Genomic_DNA"/>
</dbReference>
<gene>
    <name evidence="2" type="ORF">HK103_003393</name>
</gene>
<feature type="compositionally biased region" description="Basic and acidic residues" evidence="1">
    <location>
        <begin position="68"/>
        <end position="159"/>
    </location>
</feature>
<organism evidence="2 3">
    <name type="scientific">Boothiomyces macroporosus</name>
    <dbReference type="NCBI Taxonomy" id="261099"/>
    <lineage>
        <taxon>Eukaryota</taxon>
        <taxon>Fungi</taxon>
        <taxon>Fungi incertae sedis</taxon>
        <taxon>Chytridiomycota</taxon>
        <taxon>Chytridiomycota incertae sedis</taxon>
        <taxon>Chytridiomycetes</taxon>
        <taxon>Rhizophydiales</taxon>
        <taxon>Terramycetaceae</taxon>
        <taxon>Boothiomyces</taxon>
    </lineage>
</organism>
<evidence type="ECO:0000313" key="3">
    <source>
        <dbReference type="Proteomes" id="UP001210925"/>
    </source>
</evidence>